<evidence type="ECO:0000313" key="2">
    <source>
        <dbReference type="EMBL" id="SFO12266.1"/>
    </source>
</evidence>
<proteinExistence type="predicted"/>
<accession>A0A1I5ELM9</accession>
<reference evidence="3" key="1">
    <citation type="submission" date="2016-10" db="EMBL/GenBank/DDBJ databases">
        <authorList>
            <person name="Varghese N."/>
            <person name="Submissions S."/>
        </authorList>
    </citation>
    <scope>NUCLEOTIDE SEQUENCE [LARGE SCALE GENOMIC DNA]</scope>
    <source>
        <strain evidence="3">DSM 43161</strain>
    </source>
</reference>
<keyword evidence="3" id="KW-1185">Reference proteome</keyword>
<feature type="compositionally biased region" description="Low complexity" evidence="1">
    <location>
        <begin position="64"/>
        <end position="90"/>
    </location>
</feature>
<dbReference type="AlphaFoldDB" id="A0A1I5ELM9"/>
<evidence type="ECO:0000313" key="3">
    <source>
        <dbReference type="Proteomes" id="UP000183642"/>
    </source>
</evidence>
<organism evidence="2 3">
    <name type="scientific">Geodermatophilus obscurus</name>
    <dbReference type="NCBI Taxonomy" id="1861"/>
    <lineage>
        <taxon>Bacteria</taxon>
        <taxon>Bacillati</taxon>
        <taxon>Actinomycetota</taxon>
        <taxon>Actinomycetes</taxon>
        <taxon>Geodermatophilales</taxon>
        <taxon>Geodermatophilaceae</taxon>
        <taxon>Geodermatophilus</taxon>
    </lineage>
</organism>
<name>A0A1I5ELM9_9ACTN</name>
<dbReference type="Proteomes" id="UP000183642">
    <property type="component" value="Unassembled WGS sequence"/>
</dbReference>
<sequence>MTPGAVLLLLFLLALGGLAAGTLVVAVRGGRGPADPPASHLRADPAGFPVLPAPRGALHRRGPRAGQPRAAGRLRAVRRAAAASAAAASHTARERRTDRTTSLLAGARPSPSTGRSSTRLP</sequence>
<protein>
    <submittedName>
        <fullName evidence="2">Uncharacterized protein</fullName>
    </submittedName>
</protein>
<evidence type="ECO:0000256" key="1">
    <source>
        <dbReference type="SAM" id="MobiDB-lite"/>
    </source>
</evidence>
<feature type="region of interest" description="Disordered" evidence="1">
    <location>
        <begin position="29"/>
        <end position="121"/>
    </location>
</feature>
<dbReference type="EMBL" id="FOWE01000003">
    <property type="protein sequence ID" value="SFO12266.1"/>
    <property type="molecule type" value="Genomic_DNA"/>
</dbReference>
<feature type="compositionally biased region" description="Low complexity" evidence="1">
    <location>
        <begin position="108"/>
        <end position="121"/>
    </location>
</feature>
<gene>
    <name evidence="2" type="ORF">SAMN05660359_01557</name>
</gene>